<dbReference type="EMBL" id="JAUUTY010000007">
    <property type="protein sequence ID" value="KAK1612483.1"/>
    <property type="molecule type" value="Genomic_DNA"/>
</dbReference>
<dbReference type="GO" id="GO:0003676">
    <property type="term" value="F:nucleic acid binding"/>
    <property type="evidence" value="ECO:0007669"/>
    <property type="project" value="InterPro"/>
</dbReference>
<proteinExistence type="predicted"/>
<feature type="region of interest" description="Disordered" evidence="1">
    <location>
        <begin position="354"/>
        <end position="458"/>
    </location>
</feature>
<organism evidence="3 4">
    <name type="scientific">Lolium multiflorum</name>
    <name type="common">Italian ryegrass</name>
    <name type="synonym">Lolium perenne subsp. multiflorum</name>
    <dbReference type="NCBI Taxonomy" id="4521"/>
    <lineage>
        <taxon>Eukaryota</taxon>
        <taxon>Viridiplantae</taxon>
        <taxon>Streptophyta</taxon>
        <taxon>Embryophyta</taxon>
        <taxon>Tracheophyta</taxon>
        <taxon>Spermatophyta</taxon>
        <taxon>Magnoliopsida</taxon>
        <taxon>Liliopsida</taxon>
        <taxon>Poales</taxon>
        <taxon>Poaceae</taxon>
        <taxon>BOP clade</taxon>
        <taxon>Pooideae</taxon>
        <taxon>Poodae</taxon>
        <taxon>Poeae</taxon>
        <taxon>Poeae Chloroplast Group 2 (Poeae type)</taxon>
        <taxon>Loliodinae</taxon>
        <taxon>Loliinae</taxon>
        <taxon>Lolium</taxon>
    </lineage>
</organism>
<gene>
    <name evidence="3" type="ORF">QYE76_036156</name>
</gene>
<dbReference type="AlphaFoldDB" id="A0AAD8VPW7"/>
<sequence>MPPISSVVTVRLTTENHLMWKAQILAFLRTHQLLGIINGQEPAPPKTVPRTTGTGDSAVTAQVANPEHITWYTKDQAILGGILATVSEDILPHVMAAESAAEAWGQLERMFASRSRARLNQIRAQLATPKRPDMTGQNYFKLKKTLADTLAAIGHPLHADEVIAYIVSGLGADYESLVSALNVKADLSLDDLYSYLVGFEHRQAIYNPPDLQIGSNSSANYAGSGRQQGRGAGGGYQGGHGGGQGRGYGRRGGGNSGQGGGQGRNDGGGRRGGGGNGNRPRSICQLCGKTGHVALKCFRRFDATFHGEEEQPSANVAGTSSGYQVDPNWYSDTGATDHITSDLDRLSFRERYNGTDNVQVGNGAGTRTDTEDSEATSHCMAHTPGARSQADPIDASRVPSSHGASSSAAHPSVSPGPSSPAQGGPSSSPAATAGAAAPSAPPPRPHTRSRSGIVKKLERTDGTVTYACQRAPHVPAEPSSYSDAAQSPSWKAAMDDEMAALHRNGTWRLVPPRPGLNIIDSKWVFKLKYKADGTVDRYKARLVAKGFKQREGIDYADTFSPVVKHTTIRVLLSLAVSRRWSMRQLDVQNAFLHGILAEDVYMYQPPGYADSKFPRHICKLQKSLYGLKQAPRAWFSRLSSRLLALGFSASAADVSLFIFRKKDLCMYFLIYVDDIIVISSSAAAIDRLLLQLRRDFAIKDLGALSYFLGIEVHRVDDGLALCQRKYILDLLRKVNMGSAKPCTTPMAATDKLSRHAGVLLSPAEATQYRSVVGALQYVTLTRPDISYSVNKVCQFLHSPTDLHWTAVKRLLRYLQGTAGHGLFLRRSSSLLLSAFSDADWAGCPDDRRSTGGHAVFLGGNLVAWNSRKQPTVSRSSTEAEYKSVANATAELMWIQALLREIGLVLRRPPSLWCDNIGATYLSVNPVFHARTKHIEIDYHFVREQVAKRALEIRHVSTHDQLADVLTKPLLVQQFERFRSDLNVLPTFRSRGDVSVPA</sequence>
<dbReference type="Proteomes" id="UP001231189">
    <property type="component" value="Unassembled WGS sequence"/>
</dbReference>
<dbReference type="InterPro" id="IPR013103">
    <property type="entry name" value="RVT_2"/>
</dbReference>
<keyword evidence="4" id="KW-1185">Reference proteome</keyword>
<feature type="compositionally biased region" description="Low complexity" evidence="1">
    <location>
        <begin position="216"/>
        <end position="225"/>
    </location>
</feature>
<protein>
    <recommendedName>
        <fullName evidence="2">Reverse transcriptase Ty1/copia-type domain-containing protein</fullName>
    </recommendedName>
</protein>
<reference evidence="3" key="1">
    <citation type="submission" date="2023-07" db="EMBL/GenBank/DDBJ databases">
        <title>A chromosome-level genome assembly of Lolium multiflorum.</title>
        <authorList>
            <person name="Chen Y."/>
            <person name="Copetti D."/>
            <person name="Kolliker R."/>
            <person name="Studer B."/>
        </authorList>
    </citation>
    <scope>NUCLEOTIDE SEQUENCE</scope>
    <source>
        <strain evidence="3">02402/16</strain>
        <tissue evidence="3">Leaf</tissue>
    </source>
</reference>
<feature type="region of interest" description="Disordered" evidence="1">
    <location>
        <begin position="216"/>
        <end position="279"/>
    </location>
</feature>
<evidence type="ECO:0000259" key="2">
    <source>
        <dbReference type="Pfam" id="PF07727"/>
    </source>
</evidence>
<dbReference type="Pfam" id="PF07727">
    <property type="entry name" value="RVT_2"/>
    <property type="match status" value="1"/>
</dbReference>
<dbReference type="InterPro" id="IPR043502">
    <property type="entry name" value="DNA/RNA_pol_sf"/>
</dbReference>
<accession>A0AAD8VPW7</accession>
<dbReference type="PANTHER" id="PTHR11439">
    <property type="entry name" value="GAG-POL-RELATED RETROTRANSPOSON"/>
    <property type="match status" value="1"/>
</dbReference>
<name>A0AAD8VPW7_LOLMU</name>
<dbReference type="GO" id="GO:0008270">
    <property type="term" value="F:zinc ion binding"/>
    <property type="evidence" value="ECO:0007669"/>
    <property type="project" value="InterPro"/>
</dbReference>
<feature type="domain" description="Reverse transcriptase Ty1/copia-type" evidence="2">
    <location>
        <begin position="504"/>
        <end position="747"/>
    </location>
</feature>
<feature type="compositionally biased region" description="Gly residues" evidence="1">
    <location>
        <begin position="226"/>
        <end position="277"/>
    </location>
</feature>
<dbReference type="InterPro" id="IPR036875">
    <property type="entry name" value="Znf_CCHC_sf"/>
</dbReference>
<dbReference type="SUPFAM" id="SSF57756">
    <property type="entry name" value="Retrovirus zinc finger-like domains"/>
    <property type="match status" value="1"/>
</dbReference>
<evidence type="ECO:0000313" key="3">
    <source>
        <dbReference type="EMBL" id="KAK1612483.1"/>
    </source>
</evidence>
<dbReference type="SUPFAM" id="SSF56672">
    <property type="entry name" value="DNA/RNA polymerases"/>
    <property type="match status" value="1"/>
</dbReference>
<dbReference type="PANTHER" id="PTHR11439:SF455">
    <property type="entry name" value="RLK (RECEPTOR-LIKE PROTEIN KINASE) 8, PUTATIVE-RELATED"/>
    <property type="match status" value="1"/>
</dbReference>
<dbReference type="Pfam" id="PF14223">
    <property type="entry name" value="Retrotran_gag_2"/>
    <property type="match status" value="1"/>
</dbReference>
<comment type="caution">
    <text evidence="3">The sequence shown here is derived from an EMBL/GenBank/DDBJ whole genome shotgun (WGS) entry which is preliminary data.</text>
</comment>
<evidence type="ECO:0000256" key="1">
    <source>
        <dbReference type="SAM" id="MobiDB-lite"/>
    </source>
</evidence>
<feature type="compositionally biased region" description="Low complexity" evidence="1">
    <location>
        <begin position="395"/>
        <end position="438"/>
    </location>
</feature>
<evidence type="ECO:0000313" key="4">
    <source>
        <dbReference type="Proteomes" id="UP001231189"/>
    </source>
</evidence>
<dbReference type="CDD" id="cd09272">
    <property type="entry name" value="RNase_HI_RT_Ty1"/>
    <property type="match status" value="1"/>
</dbReference>